<evidence type="ECO:0000313" key="3">
    <source>
        <dbReference type="EMBL" id="AEF86032.1"/>
    </source>
</evidence>
<evidence type="ECO:0000313" key="4">
    <source>
        <dbReference type="Proteomes" id="UP000009223"/>
    </source>
</evidence>
<dbReference type="OrthoDB" id="360372at2"/>
<feature type="coiled-coil region" evidence="1">
    <location>
        <begin position="189"/>
        <end position="223"/>
    </location>
</feature>
<accession>F5YQA9</accession>
<dbReference type="Proteomes" id="UP000009223">
    <property type="component" value="Chromosome"/>
</dbReference>
<reference evidence="4" key="1">
    <citation type="submission" date="2009-12" db="EMBL/GenBank/DDBJ databases">
        <title>Complete sequence of Treponema primitia strain ZAS-2.</title>
        <authorList>
            <person name="Tetu S.G."/>
            <person name="Matson E."/>
            <person name="Ren Q."/>
            <person name="Seshadri R."/>
            <person name="Elbourne L."/>
            <person name="Hassan K.A."/>
            <person name="Durkin A."/>
            <person name="Radune D."/>
            <person name="Mohamoud Y."/>
            <person name="Shay R."/>
            <person name="Jin S."/>
            <person name="Zhang X."/>
            <person name="Lucey K."/>
            <person name="Ballor N.R."/>
            <person name="Ottesen E."/>
            <person name="Rosenthal R."/>
            <person name="Allen A."/>
            <person name="Leadbetter J.R."/>
            <person name="Paulsen I.T."/>
        </authorList>
    </citation>
    <scope>NUCLEOTIDE SEQUENCE [LARGE SCALE GENOMIC DNA]</scope>
    <source>
        <strain evidence="4">ATCC BAA-887 / DSM 12427 / ZAS-2</strain>
    </source>
</reference>
<dbReference type="HOGENOM" id="CLU_051175_0_0_12"/>
<evidence type="ECO:0000256" key="2">
    <source>
        <dbReference type="SAM" id="Phobius"/>
    </source>
</evidence>
<keyword evidence="2" id="KW-1133">Transmembrane helix</keyword>
<keyword evidence="1" id="KW-0175">Coiled coil</keyword>
<dbReference type="InterPro" id="IPR050445">
    <property type="entry name" value="Bact_polysacc_biosynth/exp"/>
</dbReference>
<dbReference type="PANTHER" id="PTHR32309:SF13">
    <property type="entry name" value="FERRIC ENTEROBACTIN TRANSPORT PROTEIN FEPE"/>
    <property type="match status" value="1"/>
</dbReference>
<dbReference type="GO" id="GO:0004713">
    <property type="term" value="F:protein tyrosine kinase activity"/>
    <property type="evidence" value="ECO:0007669"/>
    <property type="project" value="TreeGrafter"/>
</dbReference>
<feature type="transmembrane region" description="Helical" evidence="2">
    <location>
        <begin position="25"/>
        <end position="48"/>
    </location>
</feature>
<proteinExistence type="predicted"/>
<dbReference type="PANTHER" id="PTHR32309">
    <property type="entry name" value="TYROSINE-PROTEIN KINASE"/>
    <property type="match status" value="1"/>
</dbReference>
<dbReference type="RefSeq" id="WP_015706597.1">
    <property type="nucleotide sequence ID" value="NC_015578.1"/>
</dbReference>
<dbReference type="AlphaFoldDB" id="F5YQA9"/>
<dbReference type="STRING" id="545694.TREPR_3731"/>
<feature type="transmembrane region" description="Helical" evidence="2">
    <location>
        <begin position="295"/>
        <end position="318"/>
    </location>
</feature>
<evidence type="ECO:0000256" key="1">
    <source>
        <dbReference type="SAM" id="Coils"/>
    </source>
</evidence>
<organism evidence="3 4">
    <name type="scientific">Treponema primitia (strain ATCC BAA-887 / DSM 12427 / ZAS-2)</name>
    <dbReference type="NCBI Taxonomy" id="545694"/>
    <lineage>
        <taxon>Bacteria</taxon>
        <taxon>Pseudomonadati</taxon>
        <taxon>Spirochaetota</taxon>
        <taxon>Spirochaetia</taxon>
        <taxon>Spirochaetales</taxon>
        <taxon>Treponemataceae</taxon>
        <taxon>Treponema</taxon>
    </lineage>
</organism>
<keyword evidence="2" id="KW-0472">Membrane</keyword>
<keyword evidence="4" id="KW-1185">Reference proteome</keyword>
<dbReference type="EMBL" id="CP001843">
    <property type="protein sequence ID" value="AEF86032.1"/>
    <property type="molecule type" value="Genomic_DNA"/>
</dbReference>
<dbReference type="eggNOG" id="COG3765">
    <property type="taxonomic scope" value="Bacteria"/>
</dbReference>
<reference evidence="3 4" key="2">
    <citation type="journal article" date="2011" name="ISME J.">
        <title>RNA-seq reveals cooperative metabolic interactions between two termite-gut spirochete species in co-culture.</title>
        <authorList>
            <person name="Rosenthal A.Z."/>
            <person name="Matson E.G."/>
            <person name="Eldar A."/>
            <person name="Leadbetter J.R."/>
        </authorList>
    </citation>
    <scope>NUCLEOTIDE SEQUENCE [LARGE SCALE GENOMIC DNA]</scope>
    <source>
        <strain evidence="4">ATCC BAA-887 / DSM 12427 / ZAS-2</strain>
    </source>
</reference>
<keyword evidence="2" id="KW-0812">Transmembrane</keyword>
<dbReference type="KEGG" id="tpi:TREPR_3731"/>
<gene>
    <name evidence="3" type="ordered locus">TREPR_3731</name>
</gene>
<name>F5YQA9_TREPZ</name>
<sequence>MNEEQDNEKGINLIDVLAILWHRKVMIIVTTLIAIVGVVIYSVLSLVLPPEKSPLPNQYTPTALMLINNSSSSGSGISTMLSASGLGGLSALAGVNASASFSDLAIFLVSTNSFLDAVVDEFDLITQYKIEKFPRAESRKKVKKQLTASYDEKSGVFSLSFTDINPVFVQQVVNFCMHYLEAWFNELGLDKNKLERENLERNIENTFREIQNLEQESQKLGVSVTGGGAAATIPSIALEQRRIALELGAQQQVYTQLKVQYELLKVTMASEKPVFQILEMAEIPDQKSGPNRGMLCIIVTFAAGFFSVFLAFIMNAIANIRKDPEAMAKLRGTHT</sequence>
<protein>
    <submittedName>
        <fullName evidence="3">Putative lipopolysaccharide biosynthesis protein</fullName>
    </submittedName>
</protein>
<dbReference type="GO" id="GO:0005886">
    <property type="term" value="C:plasma membrane"/>
    <property type="evidence" value="ECO:0007669"/>
    <property type="project" value="TreeGrafter"/>
</dbReference>